<accession>A0AAE0WC23</accession>
<protein>
    <submittedName>
        <fullName evidence="2">Uncharacterized protein</fullName>
    </submittedName>
</protein>
<gene>
    <name evidence="2" type="ORF">CHS0354_000401</name>
</gene>
<feature type="region of interest" description="Disordered" evidence="1">
    <location>
        <begin position="1"/>
        <end position="24"/>
    </location>
</feature>
<reference evidence="2" key="3">
    <citation type="submission" date="2023-05" db="EMBL/GenBank/DDBJ databases">
        <authorList>
            <person name="Smith C.H."/>
        </authorList>
    </citation>
    <scope>NUCLEOTIDE SEQUENCE</scope>
    <source>
        <strain evidence="2">CHS0354</strain>
        <tissue evidence="2">Mantle</tissue>
    </source>
</reference>
<reference evidence="2" key="1">
    <citation type="journal article" date="2021" name="Genome Biol. Evol.">
        <title>A High-Quality Reference Genome for a Parasitic Bivalve with Doubly Uniparental Inheritance (Bivalvia: Unionida).</title>
        <authorList>
            <person name="Smith C.H."/>
        </authorList>
    </citation>
    <scope>NUCLEOTIDE SEQUENCE</scope>
    <source>
        <strain evidence="2">CHS0354</strain>
    </source>
</reference>
<dbReference type="EMBL" id="JAEAOA010000081">
    <property type="protein sequence ID" value="KAK3608714.1"/>
    <property type="molecule type" value="Genomic_DNA"/>
</dbReference>
<evidence type="ECO:0000256" key="1">
    <source>
        <dbReference type="SAM" id="MobiDB-lite"/>
    </source>
</evidence>
<evidence type="ECO:0000313" key="2">
    <source>
        <dbReference type="EMBL" id="KAK3608714.1"/>
    </source>
</evidence>
<dbReference type="Proteomes" id="UP001195483">
    <property type="component" value="Unassembled WGS sequence"/>
</dbReference>
<feature type="non-terminal residue" evidence="2">
    <location>
        <position position="57"/>
    </location>
</feature>
<organism evidence="2 3">
    <name type="scientific">Potamilus streckersoni</name>
    <dbReference type="NCBI Taxonomy" id="2493646"/>
    <lineage>
        <taxon>Eukaryota</taxon>
        <taxon>Metazoa</taxon>
        <taxon>Spiralia</taxon>
        <taxon>Lophotrochozoa</taxon>
        <taxon>Mollusca</taxon>
        <taxon>Bivalvia</taxon>
        <taxon>Autobranchia</taxon>
        <taxon>Heteroconchia</taxon>
        <taxon>Palaeoheterodonta</taxon>
        <taxon>Unionida</taxon>
        <taxon>Unionoidea</taxon>
        <taxon>Unionidae</taxon>
        <taxon>Ambleminae</taxon>
        <taxon>Lampsilini</taxon>
        <taxon>Potamilus</taxon>
    </lineage>
</organism>
<comment type="caution">
    <text evidence="2">The sequence shown here is derived from an EMBL/GenBank/DDBJ whole genome shotgun (WGS) entry which is preliminary data.</text>
</comment>
<sequence length="57" mass="6632">MVDIYGRSAKTKPQQAPSEDLRKPLTRQINDELSDMLNLDNVDSNELVILQYREEKL</sequence>
<dbReference type="AlphaFoldDB" id="A0AAE0WC23"/>
<evidence type="ECO:0000313" key="3">
    <source>
        <dbReference type="Proteomes" id="UP001195483"/>
    </source>
</evidence>
<proteinExistence type="predicted"/>
<name>A0AAE0WC23_9BIVA</name>
<keyword evidence="3" id="KW-1185">Reference proteome</keyword>
<reference evidence="2" key="2">
    <citation type="journal article" date="2021" name="Genome Biol. Evol.">
        <title>Developing a high-quality reference genome for a parasitic bivalve with doubly uniparental inheritance (Bivalvia: Unionida).</title>
        <authorList>
            <person name="Smith C.H."/>
        </authorList>
    </citation>
    <scope>NUCLEOTIDE SEQUENCE</scope>
    <source>
        <strain evidence="2">CHS0354</strain>
        <tissue evidence="2">Mantle</tissue>
    </source>
</reference>